<name>A0ABS8SF39_DATST</name>
<sequence>MARVHKLSEPQCYCKTQQHTFNISFEEGGGYCQNGHIDPSDPKGQLIQFSNVIIIEWKFYAQGTVAVIEETHESPFLVMRLSKRMVDKVEVFKLQIESLSWLKLDRLGDRTLCLGINCCMSVPASTVGSRNN</sequence>
<keyword evidence="3" id="KW-1185">Reference proteome</keyword>
<dbReference type="EMBL" id="JACEIK010000456">
    <property type="protein sequence ID" value="MCD7457458.1"/>
    <property type="molecule type" value="Genomic_DNA"/>
</dbReference>
<accession>A0ABS8SF39</accession>
<evidence type="ECO:0000259" key="1">
    <source>
        <dbReference type="Pfam" id="PF03478"/>
    </source>
</evidence>
<feature type="domain" description="KIB1-4 beta-propeller" evidence="1">
    <location>
        <begin position="63"/>
        <end position="132"/>
    </location>
</feature>
<organism evidence="2 3">
    <name type="scientific">Datura stramonium</name>
    <name type="common">Jimsonweed</name>
    <name type="synonym">Common thornapple</name>
    <dbReference type="NCBI Taxonomy" id="4076"/>
    <lineage>
        <taxon>Eukaryota</taxon>
        <taxon>Viridiplantae</taxon>
        <taxon>Streptophyta</taxon>
        <taxon>Embryophyta</taxon>
        <taxon>Tracheophyta</taxon>
        <taxon>Spermatophyta</taxon>
        <taxon>Magnoliopsida</taxon>
        <taxon>eudicotyledons</taxon>
        <taxon>Gunneridae</taxon>
        <taxon>Pentapetalae</taxon>
        <taxon>asterids</taxon>
        <taxon>lamiids</taxon>
        <taxon>Solanales</taxon>
        <taxon>Solanaceae</taxon>
        <taxon>Solanoideae</taxon>
        <taxon>Datureae</taxon>
        <taxon>Datura</taxon>
    </lineage>
</organism>
<evidence type="ECO:0000313" key="3">
    <source>
        <dbReference type="Proteomes" id="UP000823775"/>
    </source>
</evidence>
<gene>
    <name evidence="2" type="ORF">HAX54_035106</name>
</gene>
<proteinExistence type="predicted"/>
<comment type="caution">
    <text evidence="2">The sequence shown here is derived from an EMBL/GenBank/DDBJ whole genome shotgun (WGS) entry which is preliminary data.</text>
</comment>
<reference evidence="2 3" key="1">
    <citation type="journal article" date="2021" name="BMC Genomics">
        <title>Datura genome reveals duplications of psychoactive alkaloid biosynthetic genes and high mutation rate following tissue culture.</title>
        <authorList>
            <person name="Rajewski A."/>
            <person name="Carter-House D."/>
            <person name="Stajich J."/>
            <person name="Litt A."/>
        </authorList>
    </citation>
    <scope>NUCLEOTIDE SEQUENCE [LARGE SCALE GENOMIC DNA]</scope>
    <source>
        <strain evidence="2">AR-01</strain>
    </source>
</reference>
<dbReference type="Proteomes" id="UP000823775">
    <property type="component" value="Unassembled WGS sequence"/>
</dbReference>
<dbReference type="InterPro" id="IPR005174">
    <property type="entry name" value="KIB1-4_b-propeller"/>
</dbReference>
<dbReference type="Pfam" id="PF03478">
    <property type="entry name" value="Beta-prop_KIB1-4"/>
    <property type="match status" value="1"/>
</dbReference>
<evidence type="ECO:0000313" key="2">
    <source>
        <dbReference type="EMBL" id="MCD7457458.1"/>
    </source>
</evidence>
<protein>
    <recommendedName>
        <fullName evidence="1">KIB1-4 beta-propeller domain-containing protein</fullName>
    </recommendedName>
</protein>